<organism evidence="2 3">
    <name type="scientific">Halopseudomonas pachastrellae</name>
    <dbReference type="NCBI Taxonomy" id="254161"/>
    <lineage>
        <taxon>Bacteria</taxon>
        <taxon>Pseudomonadati</taxon>
        <taxon>Pseudomonadota</taxon>
        <taxon>Gammaproteobacteria</taxon>
        <taxon>Pseudomonadales</taxon>
        <taxon>Pseudomonadaceae</taxon>
        <taxon>Halopseudomonas</taxon>
    </lineage>
</organism>
<dbReference type="RefSeq" id="WP_083724589.1">
    <property type="nucleotide sequence ID" value="NZ_FOUD01000001.1"/>
</dbReference>
<gene>
    <name evidence="2" type="ORF">BXT89_03100</name>
</gene>
<dbReference type="InterPro" id="IPR029060">
    <property type="entry name" value="PIN-like_dom_sf"/>
</dbReference>
<reference evidence="2 3" key="1">
    <citation type="submission" date="2017-01" db="EMBL/GenBank/DDBJ databases">
        <title>Draft genome sequence of Pseudomonas pachastrellae type strain CCUG 46540T from a deep sea.</title>
        <authorList>
            <person name="Gomila M."/>
            <person name="Mulet M."/>
            <person name="Lalucat J."/>
            <person name="Garcia-Valdes E."/>
        </authorList>
    </citation>
    <scope>NUCLEOTIDE SEQUENCE [LARGE SCALE GENOMIC DNA]</scope>
    <source>
        <strain evidence="2 3">CCUG 46540</strain>
    </source>
</reference>
<dbReference type="Pfam" id="PF01850">
    <property type="entry name" value="PIN"/>
    <property type="match status" value="1"/>
</dbReference>
<feature type="domain" description="PIN" evidence="1">
    <location>
        <begin position="3"/>
        <end position="125"/>
    </location>
</feature>
<name>A0A1S8DKT1_9GAMM</name>
<dbReference type="SUPFAM" id="SSF88723">
    <property type="entry name" value="PIN domain-like"/>
    <property type="match status" value="1"/>
</dbReference>
<protein>
    <recommendedName>
        <fullName evidence="1">PIN domain-containing protein</fullName>
    </recommendedName>
</protein>
<comment type="caution">
    <text evidence="2">The sequence shown here is derived from an EMBL/GenBank/DDBJ whole genome shotgun (WGS) entry which is preliminary data.</text>
</comment>
<dbReference type="EMBL" id="MUBC01000004">
    <property type="protein sequence ID" value="ONM45426.1"/>
    <property type="molecule type" value="Genomic_DNA"/>
</dbReference>
<dbReference type="Proteomes" id="UP000242847">
    <property type="component" value="Unassembled WGS sequence"/>
</dbReference>
<evidence type="ECO:0000313" key="3">
    <source>
        <dbReference type="Proteomes" id="UP000242847"/>
    </source>
</evidence>
<dbReference type="STRING" id="254161.SAMN05216256_101135"/>
<keyword evidence="3" id="KW-1185">Reference proteome</keyword>
<dbReference type="AlphaFoldDB" id="A0A1S8DKT1"/>
<evidence type="ECO:0000313" key="2">
    <source>
        <dbReference type="EMBL" id="ONM45426.1"/>
    </source>
</evidence>
<sequence length="162" mass="17944">MVVWDTNVLALYFGKRLTAEDELRVEGLLQDMRKRREPIGIPAPVFAEFMAGITSTEKANAVALFSSTAFRFLPYDKKAAIETSLLTGRRVAGRPRQAVKVDRQIIAIAKSNGARSILTNDTAMAADARHFGVSAQSIGELEIPDQLKQHRIEFKEGQDPTE</sequence>
<dbReference type="Gene3D" id="3.40.50.1010">
    <property type="entry name" value="5'-nuclease"/>
    <property type="match status" value="1"/>
</dbReference>
<proteinExistence type="predicted"/>
<dbReference type="InterPro" id="IPR002716">
    <property type="entry name" value="PIN_dom"/>
</dbReference>
<accession>A0A1S8DKT1</accession>
<dbReference type="OrthoDB" id="6687089at2"/>
<evidence type="ECO:0000259" key="1">
    <source>
        <dbReference type="Pfam" id="PF01850"/>
    </source>
</evidence>